<keyword evidence="1" id="KW-1133">Transmembrane helix</keyword>
<dbReference type="GO" id="GO:0016874">
    <property type="term" value="F:ligase activity"/>
    <property type="evidence" value="ECO:0007669"/>
    <property type="project" value="UniProtKB-KW"/>
</dbReference>
<feature type="transmembrane region" description="Helical" evidence="1">
    <location>
        <begin position="239"/>
        <end position="257"/>
    </location>
</feature>
<evidence type="ECO:0000256" key="1">
    <source>
        <dbReference type="SAM" id="Phobius"/>
    </source>
</evidence>
<keyword evidence="2" id="KW-0436">Ligase</keyword>
<dbReference type="Proteomes" id="UP000199706">
    <property type="component" value="Unassembled WGS sequence"/>
</dbReference>
<evidence type="ECO:0000313" key="3">
    <source>
        <dbReference type="Proteomes" id="UP000199706"/>
    </source>
</evidence>
<feature type="transmembrane region" description="Helical" evidence="1">
    <location>
        <begin position="345"/>
        <end position="367"/>
    </location>
</feature>
<feature type="transmembrane region" description="Helical" evidence="1">
    <location>
        <begin position="94"/>
        <end position="117"/>
    </location>
</feature>
<dbReference type="RefSeq" id="WP_090690468.1">
    <property type="nucleotide sequence ID" value="NZ_CADERL010000018.1"/>
</dbReference>
<dbReference type="AlphaFoldDB" id="A0A1G8HXV3"/>
<protein>
    <submittedName>
        <fullName evidence="2">O-Antigen ligase</fullName>
    </submittedName>
</protein>
<feature type="transmembrane region" description="Helical" evidence="1">
    <location>
        <begin position="69"/>
        <end position="88"/>
    </location>
</feature>
<feature type="transmembrane region" description="Helical" evidence="1">
    <location>
        <begin position="216"/>
        <end position="233"/>
    </location>
</feature>
<organism evidence="2 3">
    <name type="scientific">Paraburkholderia phenazinium</name>
    <dbReference type="NCBI Taxonomy" id="60549"/>
    <lineage>
        <taxon>Bacteria</taxon>
        <taxon>Pseudomonadati</taxon>
        <taxon>Pseudomonadota</taxon>
        <taxon>Betaproteobacteria</taxon>
        <taxon>Burkholderiales</taxon>
        <taxon>Burkholderiaceae</taxon>
        <taxon>Paraburkholderia</taxon>
    </lineage>
</organism>
<proteinExistence type="predicted"/>
<feature type="transmembrane region" description="Helical" evidence="1">
    <location>
        <begin position="186"/>
        <end position="204"/>
    </location>
</feature>
<dbReference type="EMBL" id="FNCJ01000017">
    <property type="protein sequence ID" value="SDI11437.1"/>
    <property type="molecule type" value="Genomic_DNA"/>
</dbReference>
<keyword evidence="1" id="KW-0472">Membrane</keyword>
<feature type="transmembrane region" description="Helical" evidence="1">
    <location>
        <begin position="129"/>
        <end position="151"/>
    </location>
</feature>
<feature type="transmembrane region" description="Helical" evidence="1">
    <location>
        <begin position="264"/>
        <end position="282"/>
    </location>
</feature>
<feature type="transmembrane region" description="Helical" evidence="1">
    <location>
        <begin position="12"/>
        <end position="31"/>
    </location>
</feature>
<keyword evidence="1" id="KW-0812">Transmembrane</keyword>
<gene>
    <name evidence="2" type="ORF">SAMN05216466_117111</name>
</gene>
<sequence length="429" mass="47768">MSEMISVLLDKKIRYGIFLLFTLDLLLLGAGKDLPALGISSRKVFFALFAMISIVVFVAEYSSRRLTDAALFCGAAIFLLVWVVLIPALTHGNISYAVTDATPLAALAIFLISTEFTRYTVGWIWVRRLMMTFLCAFALLHIALYVFLLLYPQMQGSVSDLFQYALDVGSGDDARFVFFTPSLDNGVYRIYFGSSFLLLIGLYFSVTRPTNVRIGWLRLEYVMALLILGALWATNTRSLMLGAATFIALYPFCLLFVKKVEQSYWSIFLLLALPIVCSFLLVPTVDPTTLQLIGLGRNVSDDVRSVQFASLFDAFKNSPLFGLGFGSNATFIRAQDTPYAYELSIVGLLMKVGTVGLLAACAIWAGVLDTFRSPGNTRAAREVAALYALYCSFVISCFYNPYIFGFFGTFFLLFVLYEFSYVMRGAEND</sequence>
<reference evidence="2 3" key="1">
    <citation type="submission" date="2016-10" db="EMBL/GenBank/DDBJ databases">
        <authorList>
            <person name="de Groot N.N."/>
        </authorList>
    </citation>
    <scope>NUCLEOTIDE SEQUENCE [LARGE SCALE GENOMIC DNA]</scope>
    <source>
        <strain evidence="2 3">LMG 2247</strain>
    </source>
</reference>
<dbReference type="OrthoDB" id="5936674at2"/>
<name>A0A1G8HXV3_9BURK</name>
<evidence type="ECO:0000313" key="2">
    <source>
        <dbReference type="EMBL" id="SDI11437.1"/>
    </source>
</evidence>
<accession>A0A1G8HXV3</accession>
<feature type="transmembrane region" description="Helical" evidence="1">
    <location>
        <begin position="43"/>
        <end position="62"/>
    </location>
</feature>